<dbReference type="AlphaFoldDB" id="A0A832TH68"/>
<accession>A0A832TH68</accession>
<proteinExistence type="predicted"/>
<dbReference type="OMA" id="ILCRLCM"/>
<dbReference type="Gene3D" id="3.30.70.20">
    <property type="match status" value="2"/>
</dbReference>
<organism evidence="6 7">
    <name type="scientific">Methanopyrus kandleri</name>
    <dbReference type="NCBI Taxonomy" id="2320"/>
    <lineage>
        <taxon>Archaea</taxon>
        <taxon>Methanobacteriati</taxon>
        <taxon>Methanobacteriota</taxon>
        <taxon>Methanomada group</taxon>
        <taxon>Methanopyri</taxon>
        <taxon>Methanopyrales</taxon>
        <taxon>Methanopyraceae</taxon>
        <taxon>Methanopyrus</taxon>
    </lineage>
</organism>
<dbReference type="InterPro" id="IPR057431">
    <property type="entry name" value="LdpA_Fe-S-bd"/>
</dbReference>
<dbReference type="Proteomes" id="UP000619545">
    <property type="component" value="Unassembled WGS sequence"/>
</dbReference>
<dbReference type="PANTHER" id="PTHR43177:SF3">
    <property type="entry name" value="PROTEIN NRFC HOMOLOG"/>
    <property type="match status" value="1"/>
</dbReference>
<protein>
    <submittedName>
        <fullName evidence="6">4Fe-4S dicluster domain-containing protein</fullName>
    </submittedName>
</protein>
<dbReference type="RefSeq" id="WP_011019094.1">
    <property type="nucleotide sequence ID" value="NZ_DUJS01000002.1"/>
</dbReference>
<evidence type="ECO:0000313" key="7">
    <source>
        <dbReference type="Proteomes" id="UP000619545"/>
    </source>
</evidence>
<evidence type="ECO:0000313" key="6">
    <source>
        <dbReference type="EMBL" id="HII70048.1"/>
    </source>
</evidence>
<dbReference type="PROSITE" id="PS51379">
    <property type="entry name" value="4FE4S_FER_2"/>
    <property type="match status" value="2"/>
</dbReference>
<dbReference type="GeneID" id="1476826"/>
<dbReference type="GO" id="GO:0051539">
    <property type="term" value="F:4 iron, 4 sulfur cluster binding"/>
    <property type="evidence" value="ECO:0007669"/>
    <property type="project" value="UniProtKB-KW"/>
</dbReference>
<keyword evidence="3" id="KW-0408">Iron</keyword>
<dbReference type="PANTHER" id="PTHR43177">
    <property type="entry name" value="PROTEIN NRFC"/>
    <property type="match status" value="1"/>
</dbReference>
<evidence type="ECO:0000256" key="3">
    <source>
        <dbReference type="ARBA" id="ARBA00023004"/>
    </source>
</evidence>
<keyword evidence="4" id="KW-0411">Iron-sulfur</keyword>
<gene>
    <name evidence="6" type="ORF">HA336_02290</name>
</gene>
<dbReference type="Pfam" id="PF12800">
    <property type="entry name" value="Fer4_4"/>
    <property type="match status" value="1"/>
</dbReference>
<evidence type="ECO:0000256" key="4">
    <source>
        <dbReference type="ARBA" id="ARBA00023014"/>
    </source>
</evidence>
<dbReference type="Pfam" id="PF25160">
    <property type="entry name" value="LdpA_Fe-S-bd"/>
    <property type="match status" value="1"/>
</dbReference>
<dbReference type="InterPro" id="IPR017896">
    <property type="entry name" value="4Fe4S_Fe-S-bd"/>
</dbReference>
<dbReference type="GO" id="GO:0016491">
    <property type="term" value="F:oxidoreductase activity"/>
    <property type="evidence" value="ECO:0007669"/>
    <property type="project" value="UniProtKB-ARBA"/>
</dbReference>
<comment type="caution">
    <text evidence="6">The sequence shown here is derived from an EMBL/GenBank/DDBJ whole genome shotgun (WGS) entry which is preliminary data.</text>
</comment>
<dbReference type="GO" id="GO:0046872">
    <property type="term" value="F:metal ion binding"/>
    <property type="evidence" value="ECO:0007669"/>
    <property type="project" value="UniProtKB-KW"/>
</dbReference>
<evidence type="ECO:0000256" key="1">
    <source>
        <dbReference type="ARBA" id="ARBA00022485"/>
    </source>
</evidence>
<evidence type="ECO:0000256" key="2">
    <source>
        <dbReference type="ARBA" id="ARBA00022723"/>
    </source>
</evidence>
<feature type="domain" description="4Fe-4S ferredoxin-type" evidence="5">
    <location>
        <begin position="5"/>
        <end position="24"/>
    </location>
</feature>
<keyword evidence="1" id="KW-0004">4Fe-4S</keyword>
<reference evidence="6" key="1">
    <citation type="journal article" date="2020" name="bioRxiv">
        <title>A rank-normalized archaeal taxonomy based on genome phylogeny resolves widespread incomplete and uneven classifications.</title>
        <authorList>
            <person name="Rinke C."/>
            <person name="Chuvochina M."/>
            <person name="Mussig A.J."/>
            <person name="Chaumeil P.-A."/>
            <person name="Waite D.W."/>
            <person name="Whitman W.B."/>
            <person name="Parks D.H."/>
            <person name="Hugenholtz P."/>
        </authorList>
    </citation>
    <scope>NUCLEOTIDE SEQUENCE</scope>
    <source>
        <strain evidence="6">UBA8853</strain>
    </source>
</reference>
<evidence type="ECO:0000259" key="5">
    <source>
        <dbReference type="PROSITE" id="PS51379"/>
    </source>
</evidence>
<dbReference type="EMBL" id="DUJS01000002">
    <property type="protein sequence ID" value="HII70048.1"/>
    <property type="molecule type" value="Genomic_DNA"/>
</dbReference>
<dbReference type="SUPFAM" id="SSF54862">
    <property type="entry name" value="4Fe-4S ferredoxins"/>
    <property type="match status" value="1"/>
</dbReference>
<sequence length="167" mass="18042">MPDVFVLVVAPDRCTDCRKCVNACERTHGHARIYKISEDAPPVTCLQCDDAPCANVCPVNAIVEEGDSWIVTEDCVGCGLCAVACPFGAIEMVNGRADKCTLCVDAPKKVPACVEACDRGALKLVSKSQVAEEKRERFAIEMERIYRTLAKLESEEGSLRGESGSRG</sequence>
<keyword evidence="2" id="KW-0479">Metal-binding</keyword>
<dbReference type="InterPro" id="IPR050954">
    <property type="entry name" value="ET_IronSulfur_Cluster-Binding"/>
</dbReference>
<name>A0A832TH68_9EURY</name>
<dbReference type="InterPro" id="IPR017900">
    <property type="entry name" value="4Fe4S_Fe_S_CS"/>
</dbReference>
<dbReference type="PROSITE" id="PS00198">
    <property type="entry name" value="4FE4S_FER_1"/>
    <property type="match status" value="1"/>
</dbReference>
<feature type="domain" description="4Fe-4S ferredoxin-type" evidence="5">
    <location>
        <begin position="66"/>
        <end position="95"/>
    </location>
</feature>